<dbReference type="Proteomes" id="UP001317629">
    <property type="component" value="Chromosome"/>
</dbReference>
<dbReference type="EMBL" id="AP027142">
    <property type="protein sequence ID" value="BDV35824.1"/>
    <property type="molecule type" value="Genomic_DNA"/>
</dbReference>
<evidence type="ECO:0000256" key="1">
    <source>
        <dbReference type="SAM" id="SignalP"/>
    </source>
</evidence>
<keyword evidence="1" id="KW-0732">Signal</keyword>
<gene>
    <name evidence="2" type="ORF">SS37A_33530</name>
</gene>
<keyword evidence="3" id="KW-1185">Reference proteome</keyword>
<dbReference type="RefSeq" id="WP_281929313.1">
    <property type="nucleotide sequence ID" value="NZ_AP027142.1"/>
</dbReference>
<reference evidence="2 3" key="1">
    <citation type="journal article" date="2023" name="Int. J. Syst. Evol. Microbiol.">
        <title>Methylocystis iwaonis sp. nov., a type II methane-oxidizing bacterium from surface soil of a rice paddy field in Japan, and emended description of the genus Methylocystis (ex Whittenbury et al. 1970) Bowman et al. 1993.</title>
        <authorList>
            <person name="Kaise H."/>
            <person name="Sawadogo J.B."/>
            <person name="Alam M.S."/>
            <person name="Ueno C."/>
            <person name="Dianou D."/>
            <person name="Shinjo R."/>
            <person name="Asakawa S."/>
        </authorList>
    </citation>
    <scope>NUCLEOTIDE SEQUENCE [LARGE SCALE GENOMIC DNA]</scope>
    <source>
        <strain evidence="2 3">SS37A-Re</strain>
    </source>
</reference>
<feature type="signal peptide" evidence="1">
    <location>
        <begin position="1"/>
        <end position="22"/>
    </location>
</feature>
<organism evidence="2 3">
    <name type="scientific">Methylocystis iwaonis</name>
    <dbReference type="NCBI Taxonomy" id="2885079"/>
    <lineage>
        <taxon>Bacteria</taxon>
        <taxon>Pseudomonadati</taxon>
        <taxon>Pseudomonadota</taxon>
        <taxon>Alphaproteobacteria</taxon>
        <taxon>Hyphomicrobiales</taxon>
        <taxon>Methylocystaceae</taxon>
        <taxon>Methylocystis</taxon>
    </lineage>
</organism>
<evidence type="ECO:0000313" key="3">
    <source>
        <dbReference type="Proteomes" id="UP001317629"/>
    </source>
</evidence>
<sequence length="267" mass="27733">MQRISSVFFLLALIAVSGPARAQTYGSGLIPASSVTFVNRAANPRYVAFTLQSGAPGPAVWSSDCERFNDQVYLAPGQACTASVPSSAGPSRFCARENPAPPGKSPNCFAAQAENLTIIGTNFTSGAGCNRTGDPLAAGVVQKSCVWYEISVIPERCTNCAWNADNCKNSGGPSYNAPVQLACSGAPTFTCRGPLGPLGVYGANYPQNCGAPFNQPSCIGGLNGACLQAYFFPMSTSGACKYPADKPQPNAQCPQGQTLFVTFLDGL</sequence>
<feature type="chain" id="PRO_5045508761" evidence="1">
    <location>
        <begin position="23"/>
        <end position="267"/>
    </location>
</feature>
<name>A0ABM8ECZ9_9HYPH</name>
<accession>A0ABM8ECZ9</accession>
<protein>
    <submittedName>
        <fullName evidence="2">Uncharacterized protein</fullName>
    </submittedName>
</protein>
<evidence type="ECO:0000313" key="2">
    <source>
        <dbReference type="EMBL" id="BDV35824.1"/>
    </source>
</evidence>
<proteinExistence type="predicted"/>